<proteinExistence type="predicted"/>
<feature type="transmembrane region" description="Helical" evidence="2">
    <location>
        <begin position="62"/>
        <end position="82"/>
    </location>
</feature>
<geneLocation type="plasmid" evidence="3">
    <name>1</name>
</geneLocation>
<reference evidence="3" key="1">
    <citation type="submission" date="2019-12" db="EMBL/GenBank/DDBJ databases">
        <authorList>
            <person name="Cremers G."/>
        </authorList>
    </citation>
    <scope>NUCLEOTIDE SEQUENCE</scope>
    <source>
        <strain evidence="3">Mbul2</strain>
        <plasmid evidence="3">1</plasmid>
    </source>
</reference>
<protein>
    <submittedName>
        <fullName evidence="3">Uncharacterized protein</fullName>
    </submittedName>
</protein>
<keyword evidence="2" id="KW-0812">Transmembrane</keyword>
<evidence type="ECO:0000256" key="1">
    <source>
        <dbReference type="SAM" id="MobiDB-lite"/>
    </source>
</evidence>
<dbReference type="RefSeq" id="WP_339159840.1">
    <property type="nucleotide sequence ID" value="NZ_LR743510.1"/>
</dbReference>
<evidence type="ECO:0000313" key="3">
    <source>
        <dbReference type="EMBL" id="CAA2138755.1"/>
    </source>
</evidence>
<keyword evidence="3" id="KW-0614">Plasmid</keyword>
<accession>A0A679JGG5</accession>
<name>A0A679JGG5_9HYPH</name>
<organism evidence="3">
    <name type="scientific">Methylobacterium bullatum</name>
    <dbReference type="NCBI Taxonomy" id="570505"/>
    <lineage>
        <taxon>Bacteria</taxon>
        <taxon>Pseudomonadati</taxon>
        <taxon>Pseudomonadota</taxon>
        <taxon>Alphaproteobacteria</taxon>
        <taxon>Hyphomicrobiales</taxon>
        <taxon>Methylobacteriaceae</taxon>
        <taxon>Methylobacterium</taxon>
    </lineage>
</organism>
<evidence type="ECO:0000256" key="2">
    <source>
        <dbReference type="SAM" id="Phobius"/>
    </source>
</evidence>
<gene>
    <name evidence="3" type="ORF">MBLL_01300</name>
</gene>
<keyword evidence="2" id="KW-0472">Membrane</keyword>
<dbReference type="EMBL" id="LR743510">
    <property type="protein sequence ID" value="CAA2138755.1"/>
    <property type="molecule type" value="Genomic_DNA"/>
</dbReference>
<keyword evidence="2" id="KW-1133">Transmembrane helix</keyword>
<feature type="compositionally biased region" description="Basic and acidic residues" evidence="1">
    <location>
        <begin position="29"/>
        <end position="39"/>
    </location>
</feature>
<dbReference type="AlphaFoldDB" id="A0A679JGG5"/>
<sequence length="85" mass="9147">MATPPLAPLHLKRRPSDGLYSRQAPLLEPDEHGPDAGEDWRVVSPIRPDTDHVRAPRFLDMAGDLVSAALIIAGGVLAYGFAHLA</sequence>
<feature type="region of interest" description="Disordered" evidence="1">
    <location>
        <begin position="1"/>
        <end position="39"/>
    </location>
</feature>